<accession>A0A3S4LMR1</accession>
<proteinExistence type="predicted"/>
<dbReference type="GO" id="GO:0003994">
    <property type="term" value="F:aconitate hydratase activity"/>
    <property type="evidence" value="ECO:0007669"/>
    <property type="project" value="UniProtKB-EC"/>
</dbReference>
<dbReference type="AlphaFoldDB" id="A0A3S4LMR1"/>
<dbReference type="EMBL" id="LR134190">
    <property type="protein sequence ID" value="VEB50519.1"/>
    <property type="molecule type" value="Genomic_DNA"/>
</dbReference>
<organism evidence="1 2">
    <name type="scientific">Salmonella enterica I</name>
    <dbReference type="NCBI Taxonomy" id="59201"/>
    <lineage>
        <taxon>Bacteria</taxon>
        <taxon>Pseudomonadati</taxon>
        <taxon>Pseudomonadota</taxon>
        <taxon>Gammaproteobacteria</taxon>
        <taxon>Enterobacterales</taxon>
        <taxon>Enterobacteriaceae</taxon>
        <taxon>Salmonella</taxon>
    </lineage>
</organism>
<dbReference type="Proteomes" id="UP000269208">
    <property type="component" value="Chromosome"/>
</dbReference>
<evidence type="ECO:0000313" key="2">
    <source>
        <dbReference type="Proteomes" id="UP000269208"/>
    </source>
</evidence>
<reference evidence="1 2" key="1">
    <citation type="submission" date="2018-12" db="EMBL/GenBank/DDBJ databases">
        <authorList>
            <consortium name="Pathogen Informatics"/>
        </authorList>
    </citation>
    <scope>NUCLEOTIDE SEQUENCE [LARGE SCALE GENOMIC DNA]</scope>
    <source>
        <strain evidence="1 2">NCTC6754</strain>
    </source>
</reference>
<dbReference type="EC" id="4.2.1.3" evidence="1"/>
<name>A0A3S4LMR1_SALET</name>
<sequence length="56" mass="6679">MQSWADAEWFLSRPPLAEKITVTVFQSDRRNEYRRSLSGAGCVVETGYFRYMRRRC</sequence>
<keyword evidence="1" id="KW-0456">Lyase</keyword>
<evidence type="ECO:0000313" key="1">
    <source>
        <dbReference type="EMBL" id="VEB50519.1"/>
    </source>
</evidence>
<gene>
    <name evidence="1" type="primary">acnB_6</name>
    <name evidence="1" type="ORF">NCTC6754_00195</name>
</gene>
<protein>
    <submittedName>
        <fullName evidence="1">Bifunctional aconitate hydratase 2/2-methylisocitrate dehydratase</fullName>
        <ecNumber evidence="1">4.2.1.3</ecNumber>
    </submittedName>
</protein>